<dbReference type="EMBL" id="JOKH01000002">
    <property type="protein sequence ID" value="KEQ17735.1"/>
    <property type="molecule type" value="Genomic_DNA"/>
</dbReference>
<dbReference type="Proteomes" id="UP000028073">
    <property type="component" value="Unassembled WGS sequence"/>
</dbReference>
<sequence>MDFLNTLQPWHWLIVAFLCLGLEALGAGGFLLGSAAAAFLLAAVLWLLPETGWAWQLVWFAVGSLIFTVAYWKFFRGVNEKSDYPQLNQRAAQLIGRVVVLENDLPGGQGKIQIGDTLWSVKAVGHLEKGCPVIITGAEGMTLLIDRHS</sequence>
<keyword evidence="4 5" id="KW-0472">Membrane</keyword>
<dbReference type="PANTHER" id="PTHR33507">
    <property type="entry name" value="INNER MEMBRANE PROTEIN YBBJ"/>
    <property type="match status" value="1"/>
</dbReference>
<dbReference type="eggNOG" id="COG1585">
    <property type="taxonomic scope" value="Bacteria"/>
</dbReference>
<protein>
    <submittedName>
        <fullName evidence="7">Membrane protein</fullName>
    </submittedName>
</protein>
<proteinExistence type="predicted"/>
<dbReference type="PANTHER" id="PTHR33507:SF3">
    <property type="entry name" value="INNER MEMBRANE PROTEIN YBBJ"/>
    <property type="match status" value="1"/>
</dbReference>
<reference evidence="7 8" key="1">
    <citation type="submission" date="2014-06" db="EMBL/GenBank/DDBJ databases">
        <title>Whole Genome Sequences of Three Symbiotic Endozoicomonas Bacteria.</title>
        <authorList>
            <person name="Neave M.J."/>
            <person name="Apprill A."/>
            <person name="Voolstra C.R."/>
        </authorList>
    </citation>
    <scope>NUCLEOTIDE SEQUENCE [LARGE SCALE GENOMIC DNA]</scope>
    <source>
        <strain evidence="7 8">DSM 25634</strain>
    </source>
</reference>
<dbReference type="OrthoDB" id="9810336at2"/>
<gene>
    <name evidence="7" type="ORF">GZ78_08610</name>
</gene>
<evidence type="ECO:0000256" key="3">
    <source>
        <dbReference type="ARBA" id="ARBA00022989"/>
    </source>
</evidence>
<keyword evidence="3 5" id="KW-1133">Transmembrane helix</keyword>
<name>A0A081NH12_9GAMM</name>
<evidence type="ECO:0000256" key="1">
    <source>
        <dbReference type="ARBA" id="ARBA00004141"/>
    </source>
</evidence>
<feature type="transmembrane region" description="Helical" evidence="5">
    <location>
        <begin position="53"/>
        <end position="72"/>
    </location>
</feature>
<evidence type="ECO:0000256" key="5">
    <source>
        <dbReference type="SAM" id="Phobius"/>
    </source>
</evidence>
<evidence type="ECO:0000313" key="8">
    <source>
        <dbReference type="Proteomes" id="UP000028073"/>
    </source>
</evidence>
<dbReference type="Pfam" id="PF01957">
    <property type="entry name" value="NfeD"/>
    <property type="match status" value="1"/>
</dbReference>
<accession>A0A081NH12</accession>
<keyword evidence="8" id="KW-1185">Reference proteome</keyword>
<dbReference type="RefSeq" id="WP_034834598.1">
    <property type="nucleotide sequence ID" value="NZ_JOKH01000002.1"/>
</dbReference>
<evidence type="ECO:0000256" key="2">
    <source>
        <dbReference type="ARBA" id="ARBA00022692"/>
    </source>
</evidence>
<dbReference type="STRING" id="1137799.GZ78_08610"/>
<dbReference type="InterPro" id="IPR012340">
    <property type="entry name" value="NA-bd_OB-fold"/>
</dbReference>
<organism evidence="7 8">
    <name type="scientific">Endozoicomonas numazuensis</name>
    <dbReference type="NCBI Taxonomy" id="1137799"/>
    <lineage>
        <taxon>Bacteria</taxon>
        <taxon>Pseudomonadati</taxon>
        <taxon>Pseudomonadota</taxon>
        <taxon>Gammaproteobacteria</taxon>
        <taxon>Oceanospirillales</taxon>
        <taxon>Endozoicomonadaceae</taxon>
        <taxon>Endozoicomonas</taxon>
    </lineage>
</organism>
<evidence type="ECO:0000313" key="7">
    <source>
        <dbReference type="EMBL" id="KEQ17735.1"/>
    </source>
</evidence>
<dbReference type="Gene3D" id="2.40.50.140">
    <property type="entry name" value="Nucleic acid-binding proteins"/>
    <property type="match status" value="1"/>
</dbReference>
<dbReference type="InterPro" id="IPR052165">
    <property type="entry name" value="Membrane_assoc_protease"/>
</dbReference>
<comment type="subcellular location">
    <subcellularLocation>
        <location evidence="1">Membrane</location>
        <topology evidence="1">Multi-pass membrane protein</topology>
    </subcellularLocation>
</comment>
<dbReference type="GO" id="GO:0005886">
    <property type="term" value="C:plasma membrane"/>
    <property type="evidence" value="ECO:0007669"/>
    <property type="project" value="TreeGrafter"/>
</dbReference>
<comment type="caution">
    <text evidence="7">The sequence shown here is derived from an EMBL/GenBank/DDBJ whole genome shotgun (WGS) entry which is preliminary data.</text>
</comment>
<evidence type="ECO:0000256" key="4">
    <source>
        <dbReference type="ARBA" id="ARBA00023136"/>
    </source>
</evidence>
<feature type="domain" description="NfeD-like C-terminal" evidence="6">
    <location>
        <begin position="92"/>
        <end position="145"/>
    </location>
</feature>
<dbReference type="InterPro" id="IPR002810">
    <property type="entry name" value="NfeD-like_C"/>
</dbReference>
<keyword evidence="2 5" id="KW-0812">Transmembrane</keyword>
<dbReference type="AlphaFoldDB" id="A0A081NH12"/>
<feature type="transmembrane region" description="Helical" evidence="5">
    <location>
        <begin position="12"/>
        <end position="41"/>
    </location>
</feature>
<evidence type="ECO:0000259" key="6">
    <source>
        <dbReference type="Pfam" id="PF01957"/>
    </source>
</evidence>